<dbReference type="CDD" id="cd00293">
    <property type="entry name" value="USP-like"/>
    <property type="match status" value="1"/>
</dbReference>
<dbReference type="Pfam" id="PF00582">
    <property type="entry name" value="Usp"/>
    <property type="match status" value="1"/>
</dbReference>
<reference evidence="4" key="1">
    <citation type="submission" date="2023-07" db="EMBL/GenBank/DDBJ databases">
        <authorList>
            <person name="Yue Y."/>
        </authorList>
    </citation>
    <scope>NUCLEOTIDE SEQUENCE [LARGE SCALE GENOMIC DNA]</scope>
    <source>
        <strain evidence="4">D23</strain>
    </source>
</reference>
<keyword evidence="4" id="KW-1185">Reference proteome</keyword>
<comment type="similarity">
    <text evidence="1">Belongs to the universal stress protein A family.</text>
</comment>
<evidence type="ECO:0000259" key="2">
    <source>
        <dbReference type="Pfam" id="PF00582"/>
    </source>
</evidence>
<name>A0ABS7XY13_9FLAO</name>
<dbReference type="PANTHER" id="PTHR46268">
    <property type="entry name" value="STRESS RESPONSE PROTEIN NHAX"/>
    <property type="match status" value="1"/>
</dbReference>
<dbReference type="PRINTS" id="PR01438">
    <property type="entry name" value="UNVRSLSTRESS"/>
</dbReference>
<feature type="domain" description="UspA" evidence="2">
    <location>
        <begin position="1"/>
        <end position="146"/>
    </location>
</feature>
<comment type="caution">
    <text evidence="3">The sequence shown here is derived from an EMBL/GenBank/DDBJ whole genome shotgun (WGS) entry which is preliminary data.</text>
</comment>
<accession>A0ABS7XY13</accession>
<dbReference type="InterPro" id="IPR006015">
    <property type="entry name" value="Universal_stress_UspA"/>
</dbReference>
<proteinExistence type="inferred from homology"/>
<sequence length="279" mass="31940">MKKVLLLTDFSENSINAMRYALQLFKNEICDFYVLNVQDSRSYTSDDLMLSRGNQSLYQSLISDNKRKLKTIVGQLKLQANERLHNFKSIVDYDVFLDSIKQIIAKYHVDLIVMGTNGASNLKETLFGSSALKVLRNIDCNTLVVPDEFKYKQPKKLLLALDSDDYIDHITVKEIFELMEHLDAKIEIKRYVTSKDNINATINSDNSILLELIDQDKFTYDVVTGMSLSSILINSTKPKDTDIITLVGQFKGFFERLFGTPSKTEISKHLDCPLMIFHN</sequence>
<dbReference type="EMBL" id="JAIUJR010000011">
    <property type="protein sequence ID" value="MCA0133747.1"/>
    <property type="molecule type" value="Genomic_DNA"/>
</dbReference>
<evidence type="ECO:0000256" key="1">
    <source>
        <dbReference type="ARBA" id="ARBA00008791"/>
    </source>
</evidence>
<dbReference type="SUPFAM" id="SSF52402">
    <property type="entry name" value="Adenine nucleotide alpha hydrolases-like"/>
    <property type="match status" value="1"/>
</dbReference>
<dbReference type="PANTHER" id="PTHR46268:SF6">
    <property type="entry name" value="UNIVERSAL STRESS PROTEIN UP12"/>
    <property type="match status" value="1"/>
</dbReference>
<dbReference type="Proteomes" id="UP001198901">
    <property type="component" value="Unassembled WGS sequence"/>
</dbReference>
<dbReference type="Gene3D" id="3.40.50.12370">
    <property type="match status" value="1"/>
</dbReference>
<evidence type="ECO:0000313" key="3">
    <source>
        <dbReference type="EMBL" id="MCA0133747.1"/>
    </source>
</evidence>
<organism evidence="3 4">
    <name type="scientific">Winogradskyella alexanderae</name>
    <dbReference type="NCBI Taxonomy" id="2877123"/>
    <lineage>
        <taxon>Bacteria</taxon>
        <taxon>Pseudomonadati</taxon>
        <taxon>Bacteroidota</taxon>
        <taxon>Flavobacteriia</taxon>
        <taxon>Flavobacteriales</taxon>
        <taxon>Flavobacteriaceae</taxon>
        <taxon>Winogradskyella</taxon>
    </lineage>
</organism>
<protein>
    <submittedName>
        <fullName evidence="3">Universal stress protein</fullName>
    </submittedName>
</protein>
<dbReference type="InterPro" id="IPR006016">
    <property type="entry name" value="UspA"/>
</dbReference>
<dbReference type="RefSeq" id="WP_224531454.1">
    <property type="nucleotide sequence ID" value="NZ_JAIUJR010000011.1"/>
</dbReference>
<gene>
    <name evidence="3" type="ORF">LBU54_14210</name>
</gene>
<evidence type="ECO:0000313" key="4">
    <source>
        <dbReference type="Proteomes" id="UP001198901"/>
    </source>
</evidence>